<comment type="caution">
    <text evidence="1">The sequence shown here is derived from an EMBL/GenBank/DDBJ whole genome shotgun (WGS) entry which is preliminary data.</text>
</comment>
<name>A0ACB7WZ30_9ERIC</name>
<sequence length="324" mass="36614">MFDCKLMQAEYPLSFSVSFEAFLPSRKQAPSLDATEAKFTLKMPEILSYQMKSVGLVLLSEPSDLGFWCPPTTEALPVASWGGDLLDRGILTVSLAPRDNHEARVQFALERGIPAILGIISTQRLPFPSNSFDMAHCSRCFIPWTEFGGIYLLEIHRILRPGGFWILSGPPVNYENRWRGWNTTIEDQKSDYEKLHDLLASMCFTLYNKKDDIAVWQKSNDNTCYSKLAIPDAYPPKCDDGTEPDLAWYTPLRPCVVVPNPKVKIALKSLPKWPERLHVGPERVADVHGGSIGAFRHDDSQWKVRAKHYKKLLPATTTNFTIAE</sequence>
<protein>
    <submittedName>
        <fullName evidence="1">Uncharacterized protein</fullName>
    </submittedName>
</protein>
<accession>A0ACB7WZ30</accession>
<evidence type="ECO:0000313" key="1">
    <source>
        <dbReference type="EMBL" id="KAH7833623.1"/>
    </source>
</evidence>
<reference evidence="1 2" key="1">
    <citation type="journal article" date="2021" name="Hortic Res">
        <title>High-quality reference genome and annotation aids understanding of berry development for evergreen blueberry (Vaccinium darrowii).</title>
        <authorList>
            <person name="Yu J."/>
            <person name="Hulse-Kemp A.M."/>
            <person name="Babiker E."/>
            <person name="Staton M."/>
        </authorList>
    </citation>
    <scope>NUCLEOTIDE SEQUENCE [LARGE SCALE GENOMIC DNA]</scope>
    <source>
        <strain evidence="2">cv. NJ 8807/NJ 8810</strain>
        <tissue evidence="1">Young leaf</tissue>
    </source>
</reference>
<dbReference type="EMBL" id="CM037152">
    <property type="protein sequence ID" value="KAH7833623.1"/>
    <property type="molecule type" value="Genomic_DNA"/>
</dbReference>
<proteinExistence type="predicted"/>
<organism evidence="1 2">
    <name type="scientific">Vaccinium darrowii</name>
    <dbReference type="NCBI Taxonomy" id="229202"/>
    <lineage>
        <taxon>Eukaryota</taxon>
        <taxon>Viridiplantae</taxon>
        <taxon>Streptophyta</taxon>
        <taxon>Embryophyta</taxon>
        <taxon>Tracheophyta</taxon>
        <taxon>Spermatophyta</taxon>
        <taxon>Magnoliopsida</taxon>
        <taxon>eudicotyledons</taxon>
        <taxon>Gunneridae</taxon>
        <taxon>Pentapetalae</taxon>
        <taxon>asterids</taxon>
        <taxon>Ericales</taxon>
        <taxon>Ericaceae</taxon>
        <taxon>Vaccinioideae</taxon>
        <taxon>Vaccinieae</taxon>
        <taxon>Vaccinium</taxon>
    </lineage>
</organism>
<evidence type="ECO:0000313" key="2">
    <source>
        <dbReference type="Proteomes" id="UP000828048"/>
    </source>
</evidence>
<gene>
    <name evidence="1" type="ORF">Vadar_008169</name>
</gene>
<keyword evidence="2" id="KW-1185">Reference proteome</keyword>
<dbReference type="Proteomes" id="UP000828048">
    <property type="component" value="Chromosome 2"/>
</dbReference>